<evidence type="ECO:0000313" key="2">
    <source>
        <dbReference type="EMBL" id="KAK6352737.1"/>
    </source>
</evidence>
<dbReference type="AlphaFoldDB" id="A0AAV9V1X5"/>
<feature type="region of interest" description="Disordered" evidence="1">
    <location>
        <begin position="1"/>
        <end position="214"/>
    </location>
</feature>
<sequence length="823" mass="91666">MSNTENASGPTPFNKKRGNDNPNDKFIYRPPHLQVRGKATTFNPTSPSSSTTYPPSPSTPTRRENKMGSTDKHAKAFQRSNNWRIRDTTDLSPSTRMSTPPSGHASGRVRDVLSHPRVTEPESPSRSRTRQRQQLMITYPGVPRDQTGALRSPLKSPSKAEHFDSPGLSTTLHGSEIDPSRETSFQSSSTRPFDGPRSRLPLPTTKEGDAGRRNARPLIGVLKKIHSAKPIIPKNVHVETAALKKDTRSVAVKAWLTEPSGPAESERKREEENKRDPVPGNNVQQPTQDNSILPLPSDRIILDFGLDSLFSDFHNMALENKQIKSPQAQANVGSAMANADKETPIEMSEVSSGDTLPIDIAVKEILDDSLADWGSISIDEAQKRWHNSKDSWRSALKHLNAQVYGYNQRNRCLNDKEIPELLGLLEILSHEYHIQCEKLTSQSTENLEIIRVALSDCLITFASEHHTHNRIQQFLDVKARMEAWRKQVWEQGFRNAWETLGSEFREAVTRGAVMRNYYDPLSGRFANICEIDGDVHTRSHRTLRGYRIDIDGTVTVMKQDPGELEYVWAESQSPVSSPPASPPTESPFRKGIKFDCNWFNENGEFTISENVFSLVDAKSRPQKKKSDDESLLIIDTSFVAAMDQYIEEFAAMVGTIVREAALENIDLQASHFVTICSKLEATLKSRFALNENDTLNGIASLSGMELINAIWDQLSRMHTAACRPVGIQPYVTGLARKLSVHLTLVYSELQEKNKTIIETPGSATMAEIETQGPGTHTAASLPAILEGDFQTVMSDEQGTMALIEQSKDDDPDLRDPTDKGPAD</sequence>
<accession>A0AAV9V1X5</accession>
<dbReference type="Proteomes" id="UP001375240">
    <property type="component" value="Unassembled WGS sequence"/>
</dbReference>
<feature type="region of interest" description="Disordered" evidence="1">
    <location>
        <begin position="254"/>
        <end position="294"/>
    </location>
</feature>
<evidence type="ECO:0000256" key="1">
    <source>
        <dbReference type="SAM" id="MobiDB-lite"/>
    </source>
</evidence>
<reference evidence="2 3" key="1">
    <citation type="submission" date="2019-10" db="EMBL/GenBank/DDBJ databases">
        <authorList>
            <person name="Palmer J.M."/>
        </authorList>
    </citation>
    <scope>NUCLEOTIDE SEQUENCE [LARGE SCALE GENOMIC DNA]</scope>
    <source>
        <strain evidence="2 3">TWF696</strain>
    </source>
</reference>
<feature type="compositionally biased region" description="Basic and acidic residues" evidence="1">
    <location>
        <begin position="17"/>
        <end position="27"/>
    </location>
</feature>
<feature type="compositionally biased region" description="Basic and acidic residues" evidence="1">
    <location>
        <begin position="61"/>
        <end position="74"/>
    </location>
</feature>
<feature type="compositionally biased region" description="Polar residues" evidence="1">
    <location>
        <begin position="90"/>
        <end position="101"/>
    </location>
</feature>
<protein>
    <submittedName>
        <fullName evidence="2">Uncharacterized protein</fullName>
    </submittedName>
</protein>
<comment type="caution">
    <text evidence="2">The sequence shown here is derived from an EMBL/GenBank/DDBJ whole genome shotgun (WGS) entry which is preliminary data.</text>
</comment>
<feature type="compositionally biased region" description="Basic and acidic residues" evidence="1">
    <location>
        <begin position="108"/>
        <end position="125"/>
    </location>
</feature>
<proteinExistence type="predicted"/>
<feature type="compositionally biased region" description="Polar residues" evidence="1">
    <location>
        <begin position="182"/>
        <end position="191"/>
    </location>
</feature>
<feature type="compositionally biased region" description="Low complexity" evidence="1">
    <location>
        <begin position="44"/>
        <end position="53"/>
    </location>
</feature>
<feature type="compositionally biased region" description="Basic and acidic residues" evidence="1">
    <location>
        <begin position="264"/>
        <end position="277"/>
    </location>
</feature>
<name>A0AAV9V1X5_9PEZI</name>
<feature type="compositionally biased region" description="Polar residues" evidence="1">
    <location>
        <begin position="1"/>
        <end position="11"/>
    </location>
</feature>
<dbReference type="EMBL" id="JAVHNQ010000003">
    <property type="protein sequence ID" value="KAK6352737.1"/>
    <property type="molecule type" value="Genomic_DNA"/>
</dbReference>
<feature type="compositionally biased region" description="Basic and acidic residues" evidence="1">
    <location>
        <begin position="805"/>
        <end position="823"/>
    </location>
</feature>
<keyword evidence="3" id="KW-1185">Reference proteome</keyword>
<evidence type="ECO:0000313" key="3">
    <source>
        <dbReference type="Proteomes" id="UP001375240"/>
    </source>
</evidence>
<feature type="compositionally biased region" description="Polar residues" evidence="1">
    <location>
        <begin position="281"/>
        <end position="291"/>
    </location>
</feature>
<gene>
    <name evidence="2" type="ORF">TWF696_004740</name>
</gene>
<feature type="region of interest" description="Disordered" evidence="1">
    <location>
        <begin position="799"/>
        <end position="823"/>
    </location>
</feature>
<organism evidence="2 3">
    <name type="scientific">Orbilia brochopaga</name>
    <dbReference type="NCBI Taxonomy" id="3140254"/>
    <lineage>
        <taxon>Eukaryota</taxon>
        <taxon>Fungi</taxon>
        <taxon>Dikarya</taxon>
        <taxon>Ascomycota</taxon>
        <taxon>Pezizomycotina</taxon>
        <taxon>Orbiliomycetes</taxon>
        <taxon>Orbiliales</taxon>
        <taxon>Orbiliaceae</taxon>
        <taxon>Orbilia</taxon>
    </lineage>
</organism>